<proteinExistence type="predicted"/>
<accession>A0A6A4QBP6</accession>
<dbReference type="Proteomes" id="UP000447434">
    <property type="component" value="Chromosome 6"/>
</dbReference>
<evidence type="ECO:0000313" key="3">
    <source>
        <dbReference type="Proteomes" id="UP000447434"/>
    </source>
</evidence>
<reference evidence="3" key="1">
    <citation type="journal article" date="2020" name="Nat. Commun.">
        <title>Genome sequence of the cluster root forming white lupin.</title>
        <authorList>
            <person name="Hufnagel B."/>
            <person name="Marques A."/>
            <person name="Soriano A."/>
            <person name="Marques L."/>
            <person name="Divol F."/>
            <person name="Doumas P."/>
            <person name="Sallet E."/>
            <person name="Mancinotti D."/>
            <person name="Carrere S."/>
            <person name="Marande W."/>
            <person name="Arribat S."/>
            <person name="Keller J."/>
            <person name="Huneau C."/>
            <person name="Blein T."/>
            <person name="Aime D."/>
            <person name="Laguerre M."/>
            <person name="Taylor J."/>
            <person name="Schubert V."/>
            <person name="Nelson M."/>
            <person name="Geu-Flores F."/>
            <person name="Crespi M."/>
            <person name="Gallardo-Guerrero K."/>
            <person name="Delaux P.-M."/>
            <person name="Salse J."/>
            <person name="Berges H."/>
            <person name="Guyot R."/>
            <person name="Gouzy J."/>
            <person name="Peret B."/>
        </authorList>
    </citation>
    <scope>NUCLEOTIDE SEQUENCE [LARGE SCALE GENOMIC DNA]</scope>
    <source>
        <strain evidence="3">cv. Amiga</strain>
    </source>
</reference>
<feature type="transmembrane region" description="Helical" evidence="1">
    <location>
        <begin position="9"/>
        <end position="26"/>
    </location>
</feature>
<name>A0A6A4QBP6_LUPAL</name>
<gene>
    <name evidence="2" type="ORF">Lalb_Chr06g0160671</name>
</gene>
<keyword evidence="1" id="KW-1133">Transmembrane helix</keyword>
<dbReference type="AlphaFoldDB" id="A0A6A4QBP6"/>
<sequence>MLHVAKKKRWMWLYLWVVTIWNIWYLKNQIIFENQNFHINEVTKLIHLDS</sequence>
<organism evidence="2 3">
    <name type="scientific">Lupinus albus</name>
    <name type="common">White lupine</name>
    <name type="synonym">Lupinus termis</name>
    <dbReference type="NCBI Taxonomy" id="3870"/>
    <lineage>
        <taxon>Eukaryota</taxon>
        <taxon>Viridiplantae</taxon>
        <taxon>Streptophyta</taxon>
        <taxon>Embryophyta</taxon>
        <taxon>Tracheophyta</taxon>
        <taxon>Spermatophyta</taxon>
        <taxon>Magnoliopsida</taxon>
        <taxon>eudicotyledons</taxon>
        <taxon>Gunneridae</taxon>
        <taxon>Pentapetalae</taxon>
        <taxon>rosids</taxon>
        <taxon>fabids</taxon>
        <taxon>Fabales</taxon>
        <taxon>Fabaceae</taxon>
        <taxon>Papilionoideae</taxon>
        <taxon>50 kb inversion clade</taxon>
        <taxon>genistoids sensu lato</taxon>
        <taxon>core genistoids</taxon>
        <taxon>Genisteae</taxon>
        <taxon>Lupinus</taxon>
    </lineage>
</organism>
<evidence type="ECO:0000256" key="1">
    <source>
        <dbReference type="SAM" id="Phobius"/>
    </source>
</evidence>
<evidence type="ECO:0000313" key="2">
    <source>
        <dbReference type="EMBL" id="KAE9611261.1"/>
    </source>
</evidence>
<keyword evidence="1" id="KW-0812">Transmembrane</keyword>
<keyword evidence="1" id="KW-0472">Membrane</keyword>
<comment type="caution">
    <text evidence="2">The sequence shown here is derived from an EMBL/GenBank/DDBJ whole genome shotgun (WGS) entry which is preliminary data.</text>
</comment>
<keyword evidence="3" id="KW-1185">Reference proteome</keyword>
<dbReference type="EMBL" id="WOCE01000006">
    <property type="protein sequence ID" value="KAE9611261.1"/>
    <property type="molecule type" value="Genomic_DNA"/>
</dbReference>
<protein>
    <submittedName>
        <fullName evidence="2">Uncharacterized protein</fullName>
    </submittedName>
</protein>